<keyword evidence="4" id="KW-0479">Metal-binding</keyword>
<dbReference type="Pfam" id="PF02082">
    <property type="entry name" value="Rrf2"/>
    <property type="match status" value="1"/>
</dbReference>
<dbReference type="GO" id="GO:0051536">
    <property type="term" value="F:iron-sulfur cluster binding"/>
    <property type="evidence" value="ECO:0007669"/>
    <property type="project" value="UniProtKB-KW"/>
</dbReference>
<sequence length="520" mass="57212">MFLTSKARYAVMGMLEIASKEPLSLTKLADIALSQEIELLFLEQIFAKLKRAGLVEAVRGPGGGYRLAKKPNTISISEIIRAVEEDIKITRCVHQTRNDHRNGCLASGKVMCATHHLWAELENQIEEYFLNKTLLDVQNKRLSKTYSLNNIYFDHNSTTSLLPEIKKEMLELFQYPLNASSTHAKGRAAKHYLENARSRVKELLKADSQYNVVFTSSGTEANNLAILGIKNVNPLVSVIEHSSILGLVSDAMIKVLPTGVVDLAELEKALTVCNERTPLVSVMLANNETGVIQPIKDIVYLAKKKGAIVHTDATQAPGKIAIDINDLGVDMMTISSHKFGGPMGAAALVYKKNLDIKPIIIGGGQEYRLRSGTHNIHAIYGFGVACSLEAKYRNLMAKTEPIRDYIEEKILNITNQAVFFGKGAVRLPNTSSISMPNVTAEAQIIHFDTNGIAISNGSACSSGSSKLPHVHMAMGYSLEEAKTAIRISLGVNNTHEEAKKFIQIWKDLYLRSNKLIKDAI</sequence>
<dbReference type="Pfam" id="PF00266">
    <property type="entry name" value="Aminotran_5"/>
    <property type="match status" value="1"/>
</dbReference>
<dbReference type="InterPro" id="IPR015421">
    <property type="entry name" value="PyrdxlP-dep_Trfase_major"/>
</dbReference>
<evidence type="ECO:0000313" key="9">
    <source>
        <dbReference type="EMBL" id="CAG7598690.1"/>
    </source>
</evidence>
<keyword evidence="5" id="KW-0663">Pyridoxal phosphate</keyword>
<comment type="similarity">
    <text evidence="2">Belongs to the class-V pyridoxal-phosphate-dependent aminotransferase family. NifS/IscS subfamily.</text>
</comment>
<dbReference type="PROSITE" id="PS00595">
    <property type="entry name" value="AA_TRANSFER_CLASS_5"/>
    <property type="match status" value="1"/>
</dbReference>
<dbReference type="InterPro" id="IPR000944">
    <property type="entry name" value="Tscrpt_reg_Rrf2"/>
</dbReference>
<dbReference type="SUPFAM" id="SSF53383">
    <property type="entry name" value="PLP-dependent transferases"/>
    <property type="match status" value="1"/>
</dbReference>
<dbReference type="NCBIfam" id="TIGR00738">
    <property type="entry name" value="rrf2_super"/>
    <property type="match status" value="1"/>
</dbReference>
<dbReference type="InterPro" id="IPR036390">
    <property type="entry name" value="WH_DNA-bd_sf"/>
</dbReference>
<evidence type="ECO:0000256" key="2">
    <source>
        <dbReference type="ARBA" id="ARBA00006490"/>
    </source>
</evidence>
<reference evidence="9" key="1">
    <citation type="submission" date="2021-06" db="EMBL/GenBank/DDBJ databases">
        <authorList>
            <person name="Nardi T."/>
            <person name="Nardi T."/>
        </authorList>
    </citation>
    <scope>NUCLEOTIDE SEQUENCE</scope>
</reference>
<comment type="caution">
    <text evidence="9">The sequence shown here is derived from an EMBL/GenBank/DDBJ whole genome shotgun (WGS) entry which is preliminary data.</text>
</comment>
<dbReference type="GO" id="GO:0031071">
    <property type="term" value="F:cysteine desulfurase activity"/>
    <property type="evidence" value="ECO:0007669"/>
    <property type="project" value="UniProtKB-EC"/>
</dbReference>
<dbReference type="Gene3D" id="1.10.10.10">
    <property type="entry name" value="Winged helix-like DNA-binding domain superfamily/Winged helix DNA-binding domain"/>
    <property type="match status" value="1"/>
</dbReference>
<dbReference type="InterPro" id="IPR015424">
    <property type="entry name" value="PyrdxlP-dep_Trfase"/>
</dbReference>
<dbReference type="Gene3D" id="3.40.640.10">
    <property type="entry name" value="Type I PLP-dependent aspartate aminotransferase-like (Major domain)"/>
    <property type="match status" value="1"/>
</dbReference>
<feature type="domain" description="Aminotransferase class V" evidence="8">
    <location>
        <begin position="151"/>
        <end position="501"/>
    </location>
</feature>
<dbReference type="PROSITE" id="PS51197">
    <property type="entry name" value="HTH_RRF2_2"/>
    <property type="match status" value="1"/>
</dbReference>
<name>A0A8S4C538_9ACAR</name>
<dbReference type="PANTHER" id="PTHR11601:SF34">
    <property type="entry name" value="CYSTEINE DESULFURASE"/>
    <property type="match status" value="1"/>
</dbReference>
<dbReference type="PANTHER" id="PTHR11601">
    <property type="entry name" value="CYSTEINE DESULFURYLASE FAMILY MEMBER"/>
    <property type="match status" value="1"/>
</dbReference>
<protein>
    <recommendedName>
        <fullName evidence="3">cysteine desulfurase</fullName>
        <ecNumber evidence="3">2.8.1.7</ecNumber>
    </recommendedName>
</protein>
<keyword evidence="10" id="KW-1185">Reference proteome</keyword>
<dbReference type="InterPro" id="IPR000192">
    <property type="entry name" value="Aminotrans_V_dom"/>
</dbReference>
<accession>A0A8S4C538</accession>
<keyword evidence="7" id="KW-0411">Iron-sulfur</keyword>
<dbReference type="InterPro" id="IPR030489">
    <property type="entry name" value="TR_Rrf2-type_CS"/>
</dbReference>
<evidence type="ECO:0000256" key="4">
    <source>
        <dbReference type="ARBA" id="ARBA00022723"/>
    </source>
</evidence>
<evidence type="ECO:0000256" key="6">
    <source>
        <dbReference type="ARBA" id="ARBA00023004"/>
    </source>
</evidence>
<dbReference type="InterPro" id="IPR036388">
    <property type="entry name" value="WH-like_DNA-bd_sf"/>
</dbReference>
<dbReference type="AlphaFoldDB" id="A0A8S4C538"/>
<evidence type="ECO:0000256" key="5">
    <source>
        <dbReference type="ARBA" id="ARBA00022898"/>
    </source>
</evidence>
<proteinExistence type="inferred from homology"/>
<dbReference type="Gene3D" id="3.90.1150.10">
    <property type="entry name" value="Aspartate Aminotransferase, domain 1"/>
    <property type="match status" value="1"/>
</dbReference>
<evidence type="ECO:0000256" key="7">
    <source>
        <dbReference type="ARBA" id="ARBA00023014"/>
    </source>
</evidence>
<evidence type="ECO:0000259" key="8">
    <source>
        <dbReference type="Pfam" id="PF00266"/>
    </source>
</evidence>
<dbReference type="InterPro" id="IPR015422">
    <property type="entry name" value="PyrdxlP-dep_Trfase_small"/>
</dbReference>
<comment type="cofactor">
    <cofactor evidence="1">
        <name>pyridoxal 5'-phosphate</name>
        <dbReference type="ChEBI" id="CHEBI:597326"/>
    </cofactor>
</comment>
<dbReference type="EMBL" id="CAJVAF010000337">
    <property type="protein sequence ID" value="CAG7598690.1"/>
    <property type="molecule type" value="Genomic_DNA"/>
</dbReference>
<dbReference type="GO" id="GO:0046872">
    <property type="term" value="F:metal ion binding"/>
    <property type="evidence" value="ECO:0007669"/>
    <property type="project" value="UniProtKB-KW"/>
</dbReference>
<dbReference type="PROSITE" id="PS01332">
    <property type="entry name" value="HTH_RRF2_1"/>
    <property type="match status" value="1"/>
</dbReference>
<dbReference type="EC" id="2.8.1.7" evidence="3"/>
<dbReference type="InterPro" id="IPR020578">
    <property type="entry name" value="Aminotrans_V_PyrdxlP_BS"/>
</dbReference>
<dbReference type="SUPFAM" id="SSF46785">
    <property type="entry name" value="Winged helix' DNA-binding domain"/>
    <property type="match status" value="1"/>
</dbReference>
<evidence type="ECO:0000313" key="10">
    <source>
        <dbReference type="Proteomes" id="UP000837675"/>
    </source>
</evidence>
<evidence type="ECO:0000256" key="1">
    <source>
        <dbReference type="ARBA" id="ARBA00001933"/>
    </source>
</evidence>
<evidence type="ECO:0000256" key="3">
    <source>
        <dbReference type="ARBA" id="ARBA00012239"/>
    </source>
</evidence>
<organism evidence="9 10">
    <name type="scientific">Hyalomma marginatum</name>
    <dbReference type="NCBI Taxonomy" id="34627"/>
    <lineage>
        <taxon>Eukaryota</taxon>
        <taxon>Metazoa</taxon>
        <taxon>Ecdysozoa</taxon>
        <taxon>Arthropoda</taxon>
        <taxon>Chelicerata</taxon>
        <taxon>Arachnida</taxon>
        <taxon>Acari</taxon>
        <taxon>Parasitiformes</taxon>
        <taxon>Ixodida</taxon>
        <taxon>Ixodoidea</taxon>
        <taxon>Ixodidae</taxon>
        <taxon>Hyalomminae</taxon>
        <taxon>Hyalomma</taxon>
    </lineage>
</organism>
<keyword evidence="6" id="KW-0408">Iron</keyword>
<gene>
    <name evidence="9" type="ORF">MHYMCMPASI_01036</name>
</gene>
<dbReference type="Proteomes" id="UP000837675">
    <property type="component" value="Unassembled WGS sequence"/>
</dbReference>